<keyword evidence="5 6" id="KW-0472">Membrane</keyword>
<keyword evidence="8" id="KW-1185">Reference proteome</keyword>
<feature type="transmembrane region" description="Helical" evidence="6">
    <location>
        <begin position="53"/>
        <end position="71"/>
    </location>
</feature>
<feature type="transmembrane region" description="Helical" evidence="6">
    <location>
        <begin position="86"/>
        <end position="107"/>
    </location>
</feature>
<dbReference type="RefSeq" id="WP_170137394.1">
    <property type="nucleotide sequence ID" value="NZ_RBIE01000005.1"/>
</dbReference>
<dbReference type="Pfam" id="PF02361">
    <property type="entry name" value="CbiQ"/>
    <property type="match status" value="1"/>
</dbReference>
<dbReference type="GO" id="GO:0005886">
    <property type="term" value="C:plasma membrane"/>
    <property type="evidence" value="ECO:0007669"/>
    <property type="project" value="UniProtKB-ARBA"/>
</dbReference>
<dbReference type="Proteomes" id="UP000280881">
    <property type="component" value="Unassembled WGS sequence"/>
</dbReference>
<evidence type="ECO:0000256" key="3">
    <source>
        <dbReference type="ARBA" id="ARBA00022692"/>
    </source>
</evidence>
<accession>A0A420W5K2</accession>
<evidence type="ECO:0000313" key="8">
    <source>
        <dbReference type="Proteomes" id="UP000280881"/>
    </source>
</evidence>
<keyword evidence="3 6" id="KW-0812">Transmembrane</keyword>
<evidence type="ECO:0000256" key="5">
    <source>
        <dbReference type="ARBA" id="ARBA00023136"/>
    </source>
</evidence>
<feature type="transmembrane region" description="Helical" evidence="6">
    <location>
        <begin position="202"/>
        <end position="218"/>
    </location>
</feature>
<sequence>MVEKVDPRFKIVSFLILAWLIALSSIRETISFLPLVTFLSLPLFKNFKRIWKILLFADSFLLLVVLSQLLLGSPEVALEVFLRSNLILLLSLSLLSTTPTFELLHALHHLKVPNSLLQIAFLTYRYLHEVRSRYTAAVKSAKSRGFKARTDKFTYQTYGNLIGNLLTYSFLKSERVYRAMLCRGFSGYFPVYRHFKASPKDFIFLALTVAYGAVVVWKF</sequence>
<proteinExistence type="predicted"/>
<evidence type="ECO:0000256" key="2">
    <source>
        <dbReference type="ARBA" id="ARBA00022475"/>
    </source>
</evidence>
<dbReference type="EMBL" id="RBIE01000005">
    <property type="protein sequence ID" value="RKQ60339.1"/>
    <property type="molecule type" value="Genomic_DNA"/>
</dbReference>
<evidence type="ECO:0000256" key="1">
    <source>
        <dbReference type="ARBA" id="ARBA00004141"/>
    </source>
</evidence>
<keyword evidence="2" id="KW-1003">Cell membrane</keyword>
<organism evidence="7 8">
    <name type="scientific">Thermovibrio guaymasensis</name>
    <dbReference type="NCBI Taxonomy" id="240167"/>
    <lineage>
        <taxon>Bacteria</taxon>
        <taxon>Pseudomonadati</taxon>
        <taxon>Aquificota</taxon>
        <taxon>Aquificia</taxon>
        <taxon>Desulfurobacteriales</taxon>
        <taxon>Desulfurobacteriaceae</taxon>
        <taxon>Thermovibrio</taxon>
    </lineage>
</organism>
<dbReference type="InterPro" id="IPR051611">
    <property type="entry name" value="ECF_transporter_component"/>
</dbReference>
<keyword evidence="4 6" id="KW-1133">Transmembrane helix</keyword>
<name>A0A420W5K2_9BACT</name>
<evidence type="ECO:0000313" key="7">
    <source>
        <dbReference type="EMBL" id="RKQ60339.1"/>
    </source>
</evidence>
<evidence type="ECO:0000256" key="6">
    <source>
        <dbReference type="SAM" id="Phobius"/>
    </source>
</evidence>
<gene>
    <name evidence="7" type="ORF">C7457_1596</name>
</gene>
<comment type="caution">
    <text evidence="7">The sequence shown here is derived from an EMBL/GenBank/DDBJ whole genome shotgun (WGS) entry which is preliminary data.</text>
</comment>
<dbReference type="PANTHER" id="PTHR34857:SF2">
    <property type="entry name" value="SLL0384 PROTEIN"/>
    <property type="match status" value="1"/>
</dbReference>
<dbReference type="InterPro" id="IPR003339">
    <property type="entry name" value="ABC/ECF_trnsptr_transmembrane"/>
</dbReference>
<protein>
    <submittedName>
        <fullName evidence="7">Cobalt/nickel transport system permease protein</fullName>
    </submittedName>
</protein>
<reference evidence="7 8" key="1">
    <citation type="submission" date="2018-10" db="EMBL/GenBank/DDBJ databases">
        <title>Genomic Encyclopedia of Type Strains, Phase IV (KMG-IV): sequencing the most valuable type-strain genomes for metagenomic binning, comparative biology and taxonomic classification.</title>
        <authorList>
            <person name="Goeker M."/>
        </authorList>
    </citation>
    <scope>NUCLEOTIDE SEQUENCE [LARGE SCALE GENOMIC DNA]</scope>
    <source>
        <strain evidence="7 8">DSM 15521</strain>
    </source>
</reference>
<feature type="transmembrane region" description="Helical" evidence="6">
    <location>
        <begin position="12"/>
        <end position="41"/>
    </location>
</feature>
<dbReference type="PANTHER" id="PTHR34857">
    <property type="entry name" value="SLL0384 PROTEIN"/>
    <property type="match status" value="1"/>
</dbReference>
<dbReference type="AlphaFoldDB" id="A0A420W5K2"/>
<evidence type="ECO:0000256" key="4">
    <source>
        <dbReference type="ARBA" id="ARBA00022989"/>
    </source>
</evidence>
<comment type="subcellular location">
    <subcellularLocation>
        <location evidence="1">Membrane</location>
        <topology evidence="1">Multi-pass membrane protein</topology>
    </subcellularLocation>
</comment>
<dbReference type="CDD" id="cd16914">
    <property type="entry name" value="EcfT"/>
    <property type="match status" value="1"/>
</dbReference>